<dbReference type="AlphaFoldDB" id="A0A2S4UPE9"/>
<evidence type="ECO:0000256" key="1">
    <source>
        <dbReference type="SAM" id="MobiDB-lite"/>
    </source>
</evidence>
<evidence type="ECO:0000313" key="3">
    <source>
        <dbReference type="EMBL" id="POV99195.1"/>
    </source>
</evidence>
<organism evidence="3 4">
    <name type="scientific">Puccinia striiformis</name>
    <dbReference type="NCBI Taxonomy" id="27350"/>
    <lineage>
        <taxon>Eukaryota</taxon>
        <taxon>Fungi</taxon>
        <taxon>Dikarya</taxon>
        <taxon>Basidiomycota</taxon>
        <taxon>Pucciniomycotina</taxon>
        <taxon>Pucciniomycetes</taxon>
        <taxon>Pucciniales</taxon>
        <taxon>Pucciniaceae</taxon>
        <taxon>Puccinia</taxon>
    </lineage>
</organism>
<keyword evidence="2" id="KW-0732">Signal</keyword>
<evidence type="ECO:0000256" key="2">
    <source>
        <dbReference type="SAM" id="SignalP"/>
    </source>
</evidence>
<feature type="chain" id="PRO_5015739243" evidence="2">
    <location>
        <begin position="20"/>
        <end position="261"/>
    </location>
</feature>
<name>A0A2S4UPE9_9BASI</name>
<reference evidence="3" key="1">
    <citation type="submission" date="2017-12" db="EMBL/GenBank/DDBJ databases">
        <title>Gene loss provides genomic basis for host adaptation in cereal stripe rust fungi.</title>
        <authorList>
            <person name="Xia C."/>
        </authorList>
    </citation>
    <scope>NUCLEOTIDE SEQUENCE [LARGE SCALE GENOMIC DNA]</scope>
    <source>
        <strain evidence="3">93-210</strain>
    </source>
</reference>
<evidence type="ECO:0000313" key="4">
    <source>
        <dbReference type="Proteomes" id="UP000239156"/>
    </source>
</evidence>
<comment type="caution">
    <text evidence="3">The sequence shown here is derived from an EMBL/GenBank/DDBJ whole genome shotgun (WGS) entry which is preliminary data.</text>
</comment>
<keyword evidence="4" id="KW-1185">Reference proteome</keyword>
<feature type="signal peptide" evidence="2">
    <location>
        <begin position="1"/>
        <end position="19"/>
    </location>
</feature>
<dbReference type="EMBL" id="PKSL01000206">
    <property type="protein sequence ID" value="POV99195.1"/>
    <property type="molecule type" value="Genomic_DNA"/>
</dbReference>
<sequence length="261" mass="28418">MNNGRRLFLLLLGVQKIHAISPVNLTGKTIEGLEGGSVFSEHLRESENALSSLKNIPTLKNEGIVESTTFRKLSAAADEKPVEKPVENLAGEYCHRARYKRNLVLVRRGCFGTLGSGLLATSEGLEKAGARLNRFERYTGRQKLRSLTRKMITGVKYTAAGAVAPVAVSLAIAGGITLITLQLTWDTLSFIYRTGLHFWKYFGKGLTATGRAPEMTGSGVEVQAAKRLTTEVPPPEHVNGPRSEGWNQENLMKADSPKTAP</sequence>
<proteinExistence type="predicted"/>
<dbReference type="Proteomes" id="UP000239156">
    <property type="component" value="Unassembled WGS sequence"/>
</dbReference>
<feature type="region of interest" description="Disordered" evidence="1">
    <location>
        <begin position="227"/>
        <end position="261"/>
    </location>
</feature>
<dbReference type="VEuPathDB" id="FungiDB:PSHT_09783"/>
<gene>
    <name evidence="3" type="ORF">PSTT_13925</name>
</gene>
<dbReference type="VEuPathDB" id="FungiDB:PSTT_13925"/>
<accession>A0A2S4UPE9</accession>
<protein>
    <submittedName>
        <fullName evidence="3">Uncharacterized protein</fullName>
    </submittedName>
</protein>